<proteinExistence type="inferred from homology"/>
<dbReference type="SUPFAM" id="SSF51735">
    <property type="entry name" value="NAD(P)-binding Rossmann-fold domains"/>
    <property type="match status" value="1"/>
</dbReference>
<evidence type="ECO:0000259" key="3">
    <source>
        <dbReference type="Pfam" id="PF01370"/>
    </source>
</evidence>
<dbReference type="EMBL" id="CP009811">
    <property type="protein sequence ID" value="ATZ51731.1"/>
    <property type="molecule type" value="Genomic_DNA"/>
</dbReference>
<protein>
    <recommendedName>
        <fullName evidence="3">NAD-dependent epimerase/dehydratase domain-containing protein</fullName>
    </recommendedName>
</protein>
<sequence>MAIPSSNNKTVLITGINGYIASVLGLHLLQAGYSVRGTTRRVSSAEPLLKGPYAPYIDRVKIYEVPDMTISGAFDEAVQGVDGIFHTASPIDMKLDTYAQVVTPAVEGTKTALFSALKAGPQLKAVVITSSIIAVFNPRTDDYTFTESDFASVFLAQAQEDLKESRPTRAGVLYGASKTAAEEAVWKFRTERSPSFAIATINPAYVLGPPAYLPETGEKLNDTLQPIYKILTGATKTIPADAGSSSTVDVRDVADMHIWAYEHPEKSDGERYIACSGPGPAQGQADILREYFKEKGDEEALAKIVVGTPGKDYVGYNKETEKVESVEWLPGGVHISGEKAEREMGFKYRNFKESSIETAEALKPLL</sequence>
<dbReference type="InterPro" id="IPR001509">
    <property type="entry name" value="Epimerase_deHydtase"/>
</dbReference>
<dbReference type="GeneID" id="5439203"/>
<dbReference type="InterPro" id="IPR050425">
    <property type="entry name" value="NAD(P)_dehydrat-like"/>
</dbReference>
<dbReference type="GO" id="GO:0016616">
    <property type="term" value="F:oxidoreductase activity, acting on the CH-OH group of donors, NAD or NADP as acceptor"/>
    <property type="evidence" value="ECO:0007669"/>
    <property type="project" value="TreeGrafter"/>
</dbReference>
<organism evidence="4 5">
    <name type="scientific">Botryotinia fuckeliana (strain B05.10)</name>
    <name type="common">Noble rot fungus</name>
    <name type="synonym">Botrytis cinerea</name>
    <dbReference type="NCBI Taxonomy" id="332648"/>
    <lineage>
        <taxon>Eukaryota</taxon>
        <taxon>Fungi</taxon>
        <taxon>Dikarya</taxon>
        <taxon>Ascomycota</taxon>
        <taxon>Pezizomycotina</taxon>
        <taxon>Leotiomycetes</taxon>
        <taxon>Helotiales</taxon>
        <taxon>Sclerotiniaceae</taxon>
        <taxon>Botrytis</taxon>
    </lineage>
</organism>
<keyword evidence="1" id="KW-0560">Oxidoreductase</keyword>
<evidence type="ECO:0000256" key="1">
    <source>
        <dbReference type="ARBA" id="ARBA00023002"/>
    </source>
</evidence>
<dbReference type="PANTHER" id="PTHR10366:SF564">
    <property type="entry name" value="STEROL-4-ALPHA-CARBOXYLATE 3-DEHYDROGENASE, DECARBOXYLATING"/>
    <property type="match status" value="1"/>
</dbReference>
<evidence type="ECO:0000256" key="2">
    <source>
        <dbReference type="ARBA" id="ARBA00023445"/>
    </source>
</evidence>
<gene>
    <name evidence="4" type="ORF">BCIN_07g03190</name>
</gene>
<evidence type="ECO:0000313" key="5">
    <source>
        <dbReference type="Proteomes" id="UP000001798"/>
    </source>
</evidence>
<dbReference type="Proteomes" id="UP000001798">
    <property type="component" value="Chromosome 7"/>
</dbReference>
<dbReference type="VEuPathDB" id="FungiDB:Bcin07g03190"/>
<feature type="domain" description="NAD-dependent epimerase/dehydratase" evidence="3">
    <location>
        <begin position="11"/>
        <end position="272"/>
    </location>
</feature>
<reference evidence="4 5" key="3">
    <citation type="journal article" date="2017" name="Mol. Plant Pathol.">
        <title>A gapless genome sequence of the fungus Botrytis cinerea.</title>
        <authorList>
            <person name="Van Kan J.A."/>
            <person name="Stassen J.H."/>
            <person name="Mosbach A."/>
            <person name="Van Der Lee T.A."/>
            <person name="Faino L."/>
            <person name="Farmer A.D."/>
            <person name="Papasotiriou D.G."/>
            <person name="Zhou S."/>
            <person name="Seidl M.F."/>
            <person name="Cottam E."/>
            <person name="Edel D."/>
            <person name="Hahn M."/>
            <person name="Schwartz D.C."/>
            <person name="Dietrich R.A."/>
            <person name="Widdison S."/>
            <person name="Scalliet G."/>
        </authorList>
    </citation>
    <scope>NUCLEOTIDE SEQUENCE [LARGE SCALE GENOMIC DNA]</scope>
    <source>
        <strain evidence="4 5">B05.10</strain>
    </source>
</reference>
<name>A0A384JMM4_BOTFB</name>
<dbReference type="Pfam" id="PF01370">
    <property type="entry name" value="Epimerase"/>
    <property type="match status" value="1"/>
</dbReference>
<dbReference type="RefSeq" id="XP_001558598.1">
    <property type="nucleotide sequence ID" value="XM_001558548.2"/>
</dbReference>
<reference evidence="4 5" key="2">
    <citation type="journal article" date="2012" name="Eukaryot. Cell">
        <title>Genome update of Botrytis cinerea strains B05.10 and T4.</title>
        <authorList>
            <person name="Staats M."/>
            <person name="van Kan J.A."/>
        </authorList>
    </citation>
    <scope>NUCLEOTIDE SEQUENCE [LARGE SCALE GENOMIC DNA]</scope>
    <source>
        <strain evidence="4 5">B05.10</strain>
    </source>
</reference>
<comment type="similarity">
    <text evidence="2">Belongs to the NAD(P)-dependent epimerase/dehydratase family. Dihydroflavonol-4-reductase subfamily.</text>
</comment>
<dbReference type="KEGG" id="bfu:BCIN_07g03190"/>
<dbReference type="PANTHER" id="PTHR10366">
    <property type="entry name" value="NAD DEPENDENT EPIMERASE/DEHYDRATASE"/>
    <property type="match status" value="1"/>
</dbReference>
<dbReference type="OMA" id="DGINCTM"/>
<keyword evidence="5" id="KW-1185">Reference proteome</keyword>
<dbReference type="AlphaFoldDB" id="A0A384JMM4"/>
<accession>A0A384JMM4</accession>
<reference evidence="4 5" key="1">
    <citation type="journal article" date="2011" name="PLoS Genet.">
        <title>Genomic analysis of the necrotrophic fungal pathogens Sclerotinia sclerotiorum and Botrytis cinerea.</title>
        <authorList>
            <person name="Amselem J."/>
            <person name="Cuomo C.A."/>
            <person name="van Kan J.A."/>
            <person name="Viaud M."/>
            <person name="Benito E.P."/>
            <person name="Couloux A."/>
            <person name="Coutinho P.M."/>
            <person name="de Vries R.P."/>
            <person name="Dyer P.S."/>
            <person name="Fillinger S."/>
            <person name="Fournier E."/>
            <person name="Gout L."/>
            <person name="Hahn M."/>
            <person name="Kohn L."/>
            <person name="Lapalu N."/>
            <person name="Plummer K.M."/>
            <person name="Pradier J.M."/>
            <person name="Quevillon E."/>
            <person name="Sharon A."/>
            <person name="Simon A."/>
            <person name="ten Have A."/>
            <person name="Tudzynski B."/>
            <person name="Tudzynski P."/>
            <person name="Wincker P."/>
            <person name="Andrew M."/>
            <person name="Anthouard V."/>
            <person name="Beever R.E."/>
            <person name="Beffa R."/>
            <person name="Benoit I."/>
            <person name="Bouzid O."/>
            <person name="Brault B."/>
            <person name="Chen Z."/>
            <person name="Choquer M."/>
            <person name="Collemare J."/>
            <person name="Cotton P."/>
            <person name="Danchin E.G."/>
            <person name="Da Silva C."/>
            <person name="Gautier A."/>
            <person name="Giraud C."/>
            <person name="Giraud T."/>
            <person name="Gonzalez C."/>
            <person name="Grossetete S."/>
            <person name="Guldener U."/>
            <person name="Henrissat B."/>
            <person name="Howlett B.J."/>
            <person name="Kodira C."/>
            <person name="Kretschmer M."/>
            <person name="Lappartient A."/>
            <person name="Leroch M."/>
            <person name="Levis C."/>
            <person name="Mauceli E."/>
            <person name="Neuveglise C."/>
            <person name="Oeser B."/>
            <person name="Pearson M."/>
            <person name="Poulain J."/>
            <person name="Poussereau N."/>
            <person name="Quesneville H."/>
            <person name="Rascle C."/>
            <person name="Schumacher J."/>
            <person name="Segurens B."/>
            <person name="Sexton A."/>
            <person name="Silva E."/>
            <person name="Sirven C."/>
            <person name="Soanes D.M."/>
            <person name="Talbot N.J."/>
            <person name="Templeton M."/>
            <person name="Yandava C."/>
            <person name="Yarden O."/>
            <person name="Zeng Q."/>
            <person name="Rollins J.A."/>
            <person name="Lebrun M.H."/>
            <person name="Dickman M."/>
        </authorList>
    </citation>
    <scope>NUCLEOTIDE SEQUENCE [LARGE SCALE GENOMIC DNA]</scope>
    <source>
        <strain evidence="4 5">B05.10</strain>
    </source>
</reference>
<dbReference type="InterPro" id="IPR036291">
    <property type="entry name" value="NAD(P)-bd_dom_sf"/>
</dbReference>
<dbReference type="Gene3D" id="3.40.50.720">
    <property type="entry name" value="NAD(P)-binding Rossmann-like Domain"/>
    <property type="match status" value="1"/>
</dbReference>
<dbReference type="OrthoDB" id="2735536at2759"/>
<evidence type="ECO:0000313" key="4">
    <source>
        <dbReference type="EMBL" id="ATZ51731.1"/>
    </source>
</evidence>